<dbReference type="AlphaFoldDB" id="A0A510V1W3"/>
<feature type="domain" description="Dynamin N-terminal" evidence="6">
    <location>
        <begin position="42"/>
        <end position="192"/>
    </location>
</feature>
<dbReference type="OrthoDB" id="4379468at2"/>
<dbReference type="EMBL" id="BJUB01000001">
    <property type="protein sequence ID" value="GEK19821.1"/>
    <property type="molecule type" value="Genomic_DNA"/>
</dbReference>
<evidence type="ECO:0000256" key="2">
    <source>
        <dbReference type="ARBA" id="ARBA00022741"/>
    </source>
</evidence>
<proteinExistence type="predicted"/>
<dbReference type="InterPro" id="IPR045063">
    <property type="entry name" value="Dynamin_N"/>
</dbReference>
<evidence type="ECO:0000256" key="4">
    <source>
        <dbReference type="ARBA" id="ARBA00023134"/>
    </source>
</evidence>
<keyword evidence="5" id="KW-0472">Membrane</keyword>
<keyword evidence="8" id="KW-1185">Reference proteome</keyword>
<comment type="subcellular location">
    <subcellularLocation>
        <location evidence="1">Membrane</location>
    </subcellularLocation>
</comment>
<evidence type="ECO:0000259" key="6">
    <source>
        <dbReference type="Pfam" id="PF00350"/>
    </source>
</evidence>
<comment type="caution">
    <text evidence="7">The sequence shown here is derived from an EMBL/GenBank/DDBJ whole genome shotgun (WGS) entry which is preliminary data.</text>
</comment>
<keyword evidence="3" id="KW-0378">Hydrolase</keyword>
<evidence type="ECO:0000256" key="5">
    <source>
        <dbReference type="ARBA" id="ARBA00023136"/>
    </source>
</evidence>
<name>A0A510V1W3_9CELL</name>
<keyword evidence="4" id="KW-0342">GTP-binding</keyword>
<gene>
    <name evidence="7" type="ORF">CXY01_03410</name>
</gene>
<protein>
    <submittedName>
        <fullName evidence="7">GTPase</fullName>
    </submittedName>
</protein>
<dbReference type="Pfam" id="PF00350">
    <property type="entry name" value="Dynamin_N"/>
    <property type="match status" value="1"/>
</dbReference>
<dbReference type="InterPro" id="IPR027094">
    <property type="entry name" value="Mitofusin_fam"/>
</dbReference>
<accession>A0A510V1W3</accession>
<organism evidence="7 8">
    <name type="scientific">Cellulomonas xylanilytica</name>
    <dbReference type="NCBI Taxonomy" id="233583"/>
    <lineage>
        <taxon>Bacteria</taxon>
        <taxon>Bacillati</taxon>
        <taxon>Actinomycetota</taxon>
        <taxon>Actinomycetes</taxon>
        <taxon>Micrococcales</taxon>
        <taxon>Cellulomonadaceae</taxon>
        <taxon>Cellulomonas</taxon>
    </lineage>
</organism>
<reference evidence="7 8" key="1">
    <citation type="submission" date="2019-07" db="EMBL/GenBank/DDBJ databases">
        <title>Whole genome shotgun sequence of Cellulomonas xylanilytica NBRC 101102.</title>
        <authorList>
            <person name="Hosoyama A."/>
            <person name="Uohara A."/>
            <person name="Ohji S."/>
            <person name="Ichikawa N."/>
        </authorList>
    </citation>
    <scope>NUCLEOTIDE SEQUENCE [LARGE SCALE GENOMIC DNA]</scope>
    <source>
        <strain evidence="7 8">NBRC 101102</strain>
    </source>
</reference>
<dbReference type="SUPFAM" id="SSF52540">
    <property type="entry name" value="P-loop containing nucleoside triphosphate hydrolases"/>
    <property type="match status" value="1"/>
</dbReference>
<sequence>MSSATSRAVRALLTDAVEAYRGLPEEAGLQDVLDRWDDPLRVAFAGRVKAGKSTLLNALVGERLAATDATECTRIVTSYVNGPATRAWAYPFGGEPVQVPFLRAGGQTRIELGAMEADGIAQLVVETPNRRLERLTLIDTPGIGSARREVSARTDAFLLDDGSGADAVLYLMRHLHTADVGFLQSMSDEHDAGVSPVNAVGVLSRADEIAGGREDSLEVAARIAQTYSADPRVRSLVQTVVSVSGLLALASTGLQERQHAAVVALADAPTSLLLSADRLLDALPDRGPSREVRAELLEVLGLFGVRLCVSLVRLGSAGDAATLAAALRRLSGLDDVRALLLERFVARAGVLKMRRAVRTVEAALAARPVPTAGALRRRVEEVLAAAHELVELRLLDDLRTGELELGDDAAALDAERLLGVDGDAPHERLGLDEAVPDEDVRAAAIEALRRWHRRAASPLATPDLRRTAELVARSCEGIVAGLPATTLP</sequence>
<dbReference type="PANTHER" id="PTHR10465:SF0">
    <property type="entry name" value="SARCALUMENIN"/>
    <property type="match status" value="1"/>
</dbReference>
<dbReference type="InterPro" id="IPR027417">
    <property type="entry name" value="P-loop_NTPase"/>
</dbReference>
<evidence type="ECO:0000256" key="3">
    <source>
        <dbReference type="ARBA" id="ARBA00022801"/>
    </source>
</evidence>
<keyword evidence="2" id="KW-0547">Nucleotide-binding</keyword>
<dbReference type="RefSeq" id="WP_146925317.1">
    <property type="nucleotide sequence ID" value="NZ_BJUB01000001.1"/>
</dbReference>
<evidence type="ECO:0000256" key="1">
    <source>
        <dbReference type="ARBA" id="ARBA00004370"/>
    </source>
</evidence>
<dbReference type="PANTHER" id="PTHR10465">
    <property type="entry name" value="TRANSMEMBRANE GTPASE FZO1"/>
    <property type="match status" value="1"/>
</dbReference>
<dbReference type="Gene3D" id="3.40.50.300">
    <property type="entry name" value="P-loop containing nucleotide triphosphate hydrolases"/>
    <property type="match status" value="1"/>
</dbReference>
<dbReference type="GO" id="GO:0005525">
    <property type="term" value="F:GTP binding"/>
    <property type="evidence" value="ECO:0007669"/>
    <property type="project" value="UniProtKB-KW"/>
</dbReference>
<evidence type="ECO:0000313" key="7">
    <source>
        <dbReference type="EMBL" id="GEK19821.1"/>
    </source>
</evidence>
<evidence type="ECO:0000313" key="8">
    <source>
        <dbReference type="Proteomes" id="UP000321118"/>
    </source>
</evidence>
<dbReference type="GO" id="GO:0016020">
    <property type="term" value="C:membrane"/>
    <property type="evidence" value="ECO:0007669"/>
    <property type="project" value="UniProtKB-SubCell"/>
</dbReference>
<dbReference type="GO" id="GO:0003924">
    <property type="term" value="F:GTPase activity"/>
    <property type="evidence" value="ECO:0007669"/>
    <property type="project" value="InterPro"/>
</dbReference>
<dbReference type="Proteomes" id="UP000321118">
    <property type="component" value="Unassembled WGS sequence"/>
</dbReference>